<evidence type="ECO:0000256" key="1">
    <source>
        <dbReference type="SAM" id="MobiDB-lite"/>
    </source>
</evidence>
<feature type="region of interest" description="Disordered" evidence="1">
    <location>
        <begin position="331"/>
        <end position="363"/>
    </location>
</feature>
<feature type="compositionally biased region" description="Basic residues" evidence="1">
    <location>
        <begin position="262"/>
        <end position="274"/>
    </location>
</feature>
<feature type="compositionally biased region" description="Basic and acidic residues" evidence="1">
    <location>
        <begin position="252"/>
        <end position="261"/>
    </location>
</feature>
<organism evidence="2 3">
    <name type="scientific">Mycena venus</name>
    <dbReference type="NCBI Taxonomy" id="2733690"/>
    <lineage>
        <taxon>Eukaryota</taxon>
        <taxon>Fungi</taxon>
        <taxon>Dikarya</taxon>
        <taxon>Basidiomycota</taxon>
        <taxon>Agaricomycotina</taxon>
        <taxon>Agaricomycetes</taxon>
        <taxon>Agaricomycetidae</taxon>
        <taxon>Agaricales</taxon>
        <taxon>Marasmiineae</taxon>
        <taxon>Mycenaceae</taxon>
        <taxon>Mycena</taxon>
    </lineage>
</organism>
<dbReference type="Proteomes" id="UP000620124">
    <property type="component" value="Unassembled WGS sequence"/>
</dbReference>
<sequence>MGTSENNQNQNLTYSAAKNLEPSISMHSDPARSTAPLAPVQPTDGSIVLNTDGAPPLKCKHAKMQVLLSPCRTSGGILEVQVPPLEFPRSTLNFHATSSNAVHLLTSAATVPVAQDASHAPSESPHEFPPIAILPEIVSPVLPTRINDASIPVSATPFTFRFGMENPQFSLPLSIPQSVPQNTGQSHAERASSSHVSTPTRRTVTKVSSASFPRASKALQHNSPVASARRTHASAPAPEARARDSATASTRRSPDDPDLHLRAHASLHRPLRAGRIHDVQERERYARGSARELDAFQELTPAPIGVLRGPPRLGVEGAAVWVERLRASSNQDDGATQMEGDSVSTRVCDASKPRPAGQWWSYGQPNTAPTAAYAALLEDAFGPGSVLRGEGPNPAVKTVHGEKRKRKRTTKAGGRSASEATTVSVPEATMDVDVEGDTGAATNAEVEVEDGAVSRAAAWIAEIQILVKGKRQMARKDLKSLADTLRTIANMSVAEGRALGDDGLRLKKSLQELTQLGDIPFGDEHGVHDWAIRLLRYWPE</sequence>
<dbReference type="OrthoDB" id="2675777at2759"/>
<feature type="region of interest" description="Disordered" evidence="1">
    <location>
        <begin position="386"/>
        <end position="422"/>
    </location>
</feature>
<protein>
    <submittedName>
        <fullName evidence="2">Cyclin-domain-containing protein</fullName>
    </submittedName>
</protein>
<name>A0A8H7D4V5_9AGAR</name>
<proteinExistence type="predicted"/>
<dbReference type="EMBL" id="JACAZI010000004">
    <property type="protein sequence ID" value="KAF7362349.1"/>
    <property type="molecule type" value="Genomic_DNA"/>
</dbReference>
<feature type="compositionally biased region" description="Polar residues" evidence="1">
    <location>
        <begin position="1"/>
        <end position="16"/>
    </location>
</feature>
<reference evidence="2" key="1">
    <citation type="submission" date="2020-05" db="EMBL/GenBank/DDBJ databases">
        <title>Mycena genomes resolve the evolution of fungal bioluminescence.</title>
        <authorList>
            <person name="Tsai I.J."/>
        </authorList>
    </citation>
    <scope>NUCLEOTIDE SEQUENCE</scope>
    <source>
        <strain evidence="2">CCC161011</strain>
    </source>
</reference>
<accession>A0A8H7D4V5</accession>
<feature type="compositionally biased region" description="Polar residues" evidence="1">
    <location>
        <begin position="193"/>
        <end position="211"/>
    </location>
</feature>
<gene>
    <name evidence="2" type="ORF">MVEN_00581600</name>
</gene>
<feature type="compositionally biased region" description="Polar residues" evidence="1">
    <location>
        <begin position="173"/>
        <end position="186"/>
    </location>
</feature>
<feature type="region of interest" description="Disordered" evidence="1">
    <location>
        <begin position="173"/>
        <end position="278"/>
    </location>
</feature>
<keyword evidence="3" id="KW-1185">Reference proteome</keyword>
<feature type="region of interest" description="Disordered" evidence="1">
    <location>
        <begin position="1"/>
        <end position="42"/>
    </location>
</feature>
<evidence type="ECO:0000313" key="3">
    <source>
        <dbReference type="Proteomes" id="UP000620124"/>
    </source>
</evidence>
<dbReference type="AlphaFoldDB" id="A0A8H7D4V5"/>
<evidence type="ECO:0000313" key="2">
    <source>
        <dbReference type="EMBL" id="KAF7362349.1"/>
    </source>
</evidence>
<comment type="caution">
    <text evidence="2">The sequence shown here is derived from an EMBL/GenBank/DDBJ whole genome shotgun (WGS) entry which is preliminary data.</text>
</comment>